<proteinExistence type="predicted"/>
<dbReference type="SMART" id="SM00861">
    <property type="entry name" value="Transket_pyr"/>
    <property type="match status" value="1"/>
</dbReference>
<dbReference type="STRING" id="1798653.A3G64_01315"/>
<dbReference type="SUPFAM" id="SSF52922">
    <property type="entry name" value="TK C-terminal domain-like"/>
    <property type="match status" value="1"/>
</dbReference>
<keyword evidence="3" id="KW-0786">Thiamine pyrophosphate</keyword>
<evidence type="ECO:0000256" key="3">
    <source>
        <dbReference type="ARBA" id="ARBA00023052"/>
    </source>
</evidence>
<protein>
    <recommendedName>
        <fullName evidence="4">Transketolase-like pyrimidine-binding domain-containing protein</fullName>
    </recommendedName>
</protein>
<dbReference type="Gene3D" id="3.40.50.970">
    <property type="match status" value="1"/>
</dbReference>
<evidence type="ECO:0000313" key="5">
    <source>
        <dbReference type="EMBL" id="OGZ02868.1"/>
    </source>
</evidence>
<dbReference type="InterPro" id="IPR033248">
    <property type="entry name" value="Transketolase_C"/>
</dbReference>
<dbReference type="Proteomes" id="UP000179281">
    <property type="component" value="Unassembled WGS sequence"/>
</dbReference>
<dbReference type="SUPFAM" id="SSF52518">
    <property type="entry name" value="Thiamin diphosphate-binding fold (THDP-binding)"/>
    <property type="match status" value="1"/>
</dbReference>
<comment type="cofactor">
    <cofactor evidence="1">
        <name>thiamine diphosphate</name>
        <dbReference type="ChEBI" id="CHEBI:58937"/>
    </cofactor>
</comment>
<evidence type="ECO:0000259" key="4">
    <source>
        <dbReference type="SMART" id="SM00861"/>
    </source>
</evidence>
<dbReference type="InterPro" id="IPR009014">
    <property type="entry name" value="Transketo_C/PFOR_II"/>
</dbReference>
<evidence type="ECO:0000313" key="6">
    <source>
        <dbReference type="Proteomes" id="UP000179281"/>
    </source>
</evidence>
<dbReference type="Pfam" id="PF02780">
    <property type="entry name" value="Transketolase_C"/>
    <property type="match status" value="1"/>
</dbReference>
<comment type="caution">
    <text evidence="5">The sequence shown here is derived from an EMBL/GenBank/DDBJ whole genome shotgun (WGS) entry which is preliminary data.</text>
</comment>
<gene>
    <name evidence="5" type="ORF">A3G64_01315</name>
</gene>
<dbReference type="Gene3D" id="3.40.50.920">
    <property type="match status" value="1"/>
</dbReference>
<reference evidence="5 6" key="1">
    <citation type="journal article" date="2016" name="Nat. Commun.">
        <title>Thousands of microbial genomes shed light on interconnected biogeochemical processes in an aquifer system.</title>
        <authorList>
            <person name="Anantharaman K."/>
            <person name="Brown C.T."/>
            <person name="Hug L.A."/>
            <person name="Sharon I."/>
            <person name="Castelle C.J."/>
            <person name="Probst A.J."/>
            <person name="Thomas B.C."/>
            <person name="Singh A."/>
            <person name="Wilkins M.J."/>
            <person name="Karaoz U."/>
            <person name="Brodie E.L."/>
            <person name="Williams K.H."/>
            <person name="Hubbard S.S."/>
            <person name="Banfield J.F."/>
        </authorList>
    </citation>
    <scope>NUCLEOTIDE SEQUENCE [LARGE SCALE GENOMIC DNA]</scope>
</reference>
<dbReference type="PANTHER" id="PTHR43257:SF2">
    <property type="entry name" value="PYRUVATE DEHYDROGENASE E1 COMPONENT SUBUNIT BETA"/>
    <property type="match status" value="1"/>
</dbReference>
<dbReference type="PANTHER" id="PTHR43257">
    <property type="entry name" value="PYRUVATE DEHYDROGENASE E1 COMPONENT BETA SUBUNIT"/>
    <property type="match status" value="1"/>
</dbReference>
<evidence type="ECO:0000256" key="2">
    <source>
        <dbReference type="ARBA" id="ARBA00023002"/>
    </source>
</evidence>
<name>A0A1G2CQZ5_9BACT</name>
<organism evidence="5 6">
    <name type="scientific">Candidatus Liptonbacteria bacterium RIFCSPLOWO2_12_FULL_60_15</name>
    <dbReference type="NCBI Taxonomy" id="1798653"/>
    <lineage>
        <taxon>Bacteria</taxon>
        <taxon>Candidatus Liptoniibacteriota</taxon>
    </lineage>
</organism>
<dbReference type="GO" id="GO:0016491">
    <property type="term" value="F:oxidoreductase activity"/>
    <property type="evidence" value="ECO:0007669"/>
    <property type="project" value="UniProtKB-KW"/>
</dbReference>
<dbReference type="InterPro" id="IPR029061">
    <property type="entry name" value="THDP-binding"/>
</dbReference>
<feature type="domain" description="Transketolase-like pyrimidine-binding" evidence="4">
    <location>
        <begin position="3"/>
        <end position="177"/>
    </location>
</feature>
<dbReference type="EMBL" id="MHLD01000004">
    <property type="protein sequence ID" value="OGZ02868.1"/>
    <property type="molecule type" value="Genomic_DNA"/>
</dbReference>
<dbReference type="Pfam" id="PF02779">
    <property type="entry name" value="Transket_pyr"/>
    <property type="match status" value="1"/>
</dbReference>
<sequence length="332" mass="35444">MNRSYTEAINAALRDVMRDDGSVILLGEDIGELGGRFGATQGLLASFGRARVVDTPLVEDLLAGMALGAANGGLKPIVEFVNADFLAIALDDLWRAGLWQSLYGRDFASGVVVRSCFGGYAWKGPHLSSAAVGHLIAIPNVKLFAPFFPDDAYEIVRRSVREGGLTVILEHRALLLPGIPYEPYDLGRAADLASSHPGDIERASVLPNAAAGLRDIALVSYSYTSLVCLEAAARLEAGGVTTRVVDMKAIWPFDRETIRSVAAESRGVVLVEECAPHAGLMVHVEQDLRRALPNIRCASVHAKDDVVPFGDRESSVLPSAADIISASRSLLV</sequence>
<dbReference type="InterPro" id="IPR005475">
    <property type="entry name" value="Transketolase-like_Pyr-bd"/>
</dbReference>
<keyword evidence="2" id="KW-0560">Oxidoreductase</keyword>
<evidence type="ECO:0000256" key="1">
    <source>
        <dbReference type="ARBA" id="ARBA00001964"/>
    </source>
</evidence>
<accession>A0A1G2CQZ5</accession>
<dbReference type="AlphaFoldDB" id="A0A1G2CQZ5"/>